<dbReference type="AlphaFoldDB" id="A0A835C6J8"/>
<reference evidence="1" key="1">
    <citation type="submission" date="2020-09" db="EMBL/GenBank/DDBJ databases">
        <title>Genome-Enabled Discovery of Anthraquinone Biosynthesis in Senna tora.</title>
        <authorList>
            <person name="Kang S.-H."/>
            <person name="Pandey R.P."/>
            <person name="Lee C.-M."/>
            <person name="Sim J.-S."/>
            <person name="Jeong J.-T."/>
            <person name="Choi B.-S."/>
            <person name="Jung M."/>
            <person name="Ginzburg D."/>
            <person name="Zhao K."/>
            <person name="Won S.Y."/>
            <person name="Oh T.-J."/>
            <person name="Yu Y."/>
            <person name="Kim N.-H."/>
            <person name="Lee O.R."/>
            <person name="Lee T.-H."/>
            <person name="Bashyal P."/>
            <person name="Kim T.-S."/>
            <person name="Lee W.-H."/>
            <person name="Kawkins C."/>
            <person name="Kim C.-K."/>
            <person name="Kim J.S."/>
            <person name="Ahn B.O."/>
            <person name="Rhee S.Y."/>
            <person name="Sohng J.K."/>
        </authorList>
    </citation>
    <scope>NUCLEOTIDE SEQUENCE</scope>
    <source>
        <tissue evidence="1">Leaf</tissue>
    </source>
</reference>
<evidence type="ECO:0000313" key="1">
    <source>
        <dbReference type="EMBL" id="KAF7832186.1"/>
    </source>
</evidence>
<keyword evidence="2" id="KW-1185">Reference proteome</keyword>
<gene>
    <name evidence="1" type="ORF">G2W53_014519</name>
</gene>
<dbReference type="Proteomes" id="UP000634136">
    <property type="component" value="Unassembled WGS sequence"/>
</dbReference>
<dbReference type="EMBL" id="JAAIUW010000005">
    <property type="protein sequence ID" value="KAF7832186.1"/>
    <property type="molecule type" value="Genomic_DNA"/>
</dbReference>
<protein>
    <submittedName>
        <fullName evidence="1">Uncharacterized protein</fullName>
    </submittedName>
</protein>
<name>A0A835C6J8_9FABA</name>
<organism evidence="1 2">
    <name type="scientific">Senna tora</name>
    <dbReference type="NCBI Taxonomy" id="362788"/>
    <lineage>
        <taxon>Eukaryota</taxon>
        <taxon>Viridiplantae</taxon>
        <taxon>Streptophyta</taxon>
        <taxon>Embryophyta</taxon>
        <taxon>Tracheophyta</taxon>
        <taxon>Spermatophyta</taxon>
        <taxon>Magnoliopsida</taxon>
        <taxon>eudicotyledons</taxon>
        <taxon>Gunneridae</taxon>
        <taxon>Pentapetalae</taxon>
        <taxon>rosids</taxon>
        <taxon>fabids</taxon>
        <taxon>Fabales</taxon>
        <taxon>Fabaceae</taxon>
        <taxon>Caesalpinioideae</taxon>
        <taxon>Cassia clade</taxon>
        <taxon>Senna</taxon>
    </lineage>
</organism>
<sequence>MGGQMKAAVKPGVGSDDDSDCVRVVVAVNSWRTPMS</sequence>
<comment type="caution">
    <text evidence="1">The sequence shown here is derived from an EMBL/GenBank/DDBJ whole genome shotgun (WGS) entry which is preliminary data.</text>
</comment>
<accession>A0A835C6J8</accession>
<evidence type="ECO:0000313" key="2">
    <source>
        <dbReference type="Proteomes" id="UP000634136"/>
    </source>
</evidence>
<proteinExistence type="predicted"/>